<evidence type="ECO:0000256" key="1">
    <source>
        <dbReference type="PROSITE-ProRule" id="PRU00023"/>
    </source>
</evidence>
<proteinExistence type="predicted"/>
<keyword evidence="1" id="KW-0040">ANK repeat</keyword>
<evidence type="ECO:0000313" key="2">
    <source>
        <dbReference type="EMBL" id="MFD2184823.1"/>
    </source>
</evidence>
<dbReference type="InterPro" id="IPR002110">
    <property type="entry name" value="Ankyrin_rpt"/>
</dbReference>
<gene>
    <name evidence="2" type="ORF">ACFSOX_21935</name>
</gene>
<dbReference type="RefSeq" id="WP_378479959.1">
    <property type="nucleotide sequence ID" value="NZ_JBHUIW010000036.1"/>
</dbReference>
<protein>
    <submittedName>
        <fullName evidence="2">Ankyrin repeat domain-containing protein</fullName>
    </submittedName>
</protein>
<evidence type="ECO:0000313" key="3">
    <source>
        <dbReference type="Proteomes" id="UP001597314"/>
    </source>
</evidence>
<reference evidence="3" key="1">
    <citation type="journal article" date="2019" name="Int. J. Syst. Evol. Microbiol.">
        <title>The Global Catalogue of Microorganisms (GCM) 10K type strain sequencing project: providing services to taxonomists for standard genome sequencing and annotation.</title>
        <authorList>
            <consortium name="The Broad Institute Genomics Platform"/>
            <consortium name="The Broad Institute Genome Sequencing Center for Infectious Disease"/>
            <person name="Wu L."/>
            <person name="Ma J."/>
        </authorList>
    </citation>
    <scope>NUCLEOTIDE SEQUENCE [LARGE SCALE GENOMIC DNA]</scope>
    <source>
        <strain evidence="3">CGMCC 1.6774</strain>
    </source>
</reference>
<organism evidence="2 3">
    <name type="scientific">Rhodoplanes azumiensis</name>
    <dbReference type="NCBI Taxonomy" id="1897628"/>
    <lineage>
        <taxon>Bacteria</taxon>
        <taxon>Pseudomonadati</taxon>
        <taxon>Pseudomonadota</taxon>
        <taxon>Alphaproteobacteria</taxon>
        <taxon>Hyphomicrobiales</taxon>
        <taxon>Nitrobacteraceae</taxon>
        <taxon>Rhodoplanes</taxon>
    </lineage>
</organism>
<keyword evidence="3" id="KW-1185">Reference proteome</keyword>
<dbReference type="PROSITE" id="PS50088">
    <property type="entry name" value="ANK_REPEAT"/>
    <property type="match status" value="1"/>
</dbReference>
<dbReference type="Gene3D" id="1.25.40.20">
    <property type="entry name" value="Ankyrin repeat-containing domain"/>
    <property type="match status" value="1"/>
</dbReference>
<sequence length="95" mass="10513">MSQDLSVSAVKDKICSGDFRGVEKYLLDGGNPNAVDEFGQSLLTTAILQQNLEIIKFLKERGARTDIKDNTGLTPEHYILLIANRSISTLFDPKD</sequence>
<dbReference type="Proteomes" id="UP001597314">
    <property type="component" value="Unassembled WGS sequence"/>
</dbReference>
<name>A0ABW5APC4_9BRAD</name>
<dbReference type="InterPro" id="IPR036770">
    <property type="entry name" value="Ankyrin_rpt-contain_sf"/>
</dbReference>
<dbReference type="Pfam" id="PF12796">
    <property type="entry name" value="Ank_2"/>
    <property type="match status" value="1"/>
</dbReference>
<dbReference type="SUPFAM" id="SSF48403">
    <property type="entry name" value="Ankyrin repeat"/>
    <property type="match status" value="1"/>
</dbReference>
<feature type="repeat" description="ANK" evidence="1">
    <location>
        <begin position="38"/>
        <end position="70"/>
    </location>
</feature>
<accession>A0ABW5APC4</accession>
<comment type="caution">
    <text evidence="2">The sequence shown here is derived from an EMBL/GenBank/DDBJ whole genome shotgun (WGS) entry which is preliminary data.</text>
</comment>
<dbReference type="EMBL" id="JBHUIW010000036">
    <property type="protein sequence ID" value="MFD2184823.1"/>
    <property type="molecule type" value="Genomic_DNA"/>
</dbReference>